<proteinExistence type="predicted"/>
<sequence>MTAVSERPGVQVGAPAAAGGPLTGTGTLIKFILRRDRIRIPAWILVITFSLLSVARGLQQAYATAADRQARVEVMDSPVGRAVGGPGIGLDDYTIGAMLSNEFLSFIAIFVALMSVLLFVRHTRAEEETGRAELVRAAVVGRYAVTTAALVVVTVTNLVLGLLVALALASTGEESITVQGSLMYGASLASIGLVFTGIVAVCAQITEYGRSANGIAGALIAVVFVVRAVGDMGGNFLSWLSPIGWAQATRPYVDDRWWPLLVSALVTAVLVAAAFVLSTRRDVGAGLVPPRPGPRQASPLLGTPVGLALRMHRASLLWWGLGLFALGAAYGAFTGEVETFLQDNETFRDIFLQTEGTSFINSWLSSITSPLLAVASFYPVLAIQRMRAEETVGRVEPLLATGLSRARWLGSQVLVVLAGGVIMAVACGLGVGLTSALSAGDGSLMADGLVAALAYLPATWFVVGVAVALLGILPRALGAVWLVVVYGLFMEMTGGLIELPGWVTDLSPFEHIPALPATEFNALPLVLLTVISAGLIALGFVGMRKRDLESN</sequence>
<feature type="transmembrane region" description="Helical" evidence="1">
    <location>
        <begin position="316"/>
        <end position="333"/>
    </location>
</feature>
<keyword evidence="3" id="KW-1185">Reference proteome</keyword>
<dbReference type="Proteomes" id="UP000805614">
    <property type="component" value="Unassembled WGS sequence"/>
</dbReference>
<keyword evidence="1" id="KW-0812">Transmembrane</keyword>
<comment type="caution">
    <text evidence="2">The sequence shown here is derived from an EMBL/GenBank/DDBJ whole genome shotgun (WGS) entry which is preliminary data.</text>
</comment>
<feature type="transmembrane region" description="Helical" evidence="1">
    <location>
        <begin position="413"/>
        <end position="437"/>
    </location>
</feature>
<feature type="transmembrane region" description="Helical" evidence="1">
    <location>
        <begin position="449"/>
        <end position="473"/>
    </location>
</feature>
<evidence type="ECO:0000313" key="2">
    <source>
        <dbReference type="EMBL" id="MBC6468418.1"/>
    </source>
</evidence>
<feature type="transmembrane region" description="Helical" evidence="1">
    <location>
        <begin position="12"/>
        <end position="33"/>
    </location>
</feature>
<evidence type="ECO:0000256" key="1">
    <source>
        <dbReference type="SAM" id="Phobius"/>
    </source>
</evidence>
<feature type="transmembrane region" description="Helical" evidence="1">
    <location>
        <begin position="181"/>
        <end position="203"/>
    </location>
</feature>
<name>A0ABR7LVG9_9ACTN</name>
<feature type="transmembrane region" description="Helical" evidence="1">
    <location>
        <begin position="480"/>
        <end position="502"/>
    </location>
</feature>
<feature type="transmembrane region" description="Helical" evidence="1">
    <location>
        <begin position="40"/>
        <end position="58"/>
    </location>
</feature>
<feature type="transmembrane region" description="Helical" evidence="1">
    <location>
        <begin position="363"/>
        <end position="381"/>
    </location>
</feature>
<protein>
    <submittedName>
        <fullName evidence="2">ABC transporter permease</fullName>
    </submittedName>
</protein>
<keyword evidence="1" id="KW-0472">Membrane</keyword>
<dbReference type="RefSeq" id="WP_187245426.1">
    <property type="nucleotide sequence ID" value="NZ_BAAAOK010000015.1"/>
</dbReference>
<reference evidence="2 3" key="1">
    <citation type="submission" date="2020-06" db="EMBL/GenBank/DDBJ databases">
        <title>Actinomadura xiongansis sp. nov., isolated from soil of Baiyangdian.</title>
        <authorList>
            <person name="Zhang X."/>
        </authorList>
    </citation>
    <scope>NUCLEOTIDE SEQUENCE [LARGE SCALE GENOMIC DNA]</scope>
    <source>
        <strain evidence="2 3">HBUM206468</strain>
    </source>
</reference>
<evidence type="ECO:0000313" key="3">
    <source>
        <dbReference type="Proteomes" id="UP000805614"/>
    </source>
</evidence>
<organism evidence="2 3">
    <name type="scientific">Actinomadura alba</name>
    <dbReference type="NCBI Taxonomy" id="406431"/>
    <lineage>
        <taxon>Bacteria</taxon>
        <taxon>Bacillati</taxon>
        <taxon>Actinomycetota</taxon>
        <taxon>Actinomycetes</taxon>
        <taxon>Streptosporangiales</taxon>
        <taxon>Thermomonosporaceae</taxon>
        <taxon>Actinomadura</taxon>
    </lineage>
</organism>
<feature type="transmembrane region" description="Helical" evidence="1">
    <location>
        <begin position="257"/>
        <end position="277"/>
    </location>
</feature>
<gene>
    <name evidence="2" type="ORF">HKK74_23390</name>
</gene>
<feature type="transmembrane region" description="Helical" evidence="1">
    <location>
        <begin position="215"/>
        <end position="237"/>
    </location>
</feature>
<feature type="transmembrane region" description="Helical" evidence="1">
    <location>
        <begin position="143"/>
        <end position="169"/>
    </location>
</feature>
<accession>A0ABR7LVG9</accession>
<feature type="transmembrane region" description="Helical" evidence="1">
    <location>
        <begin position="522"/>
        <end position="543"/>
    </location>
</feature>
<dbReference type="EMBL" id="JABVEC010000018">
    <property type="protein sequence ID" value="MBC6468418.1"/>
    <property type="molecule type" value="Genomic_DNA"/>
</dbReference>
<keyword evidence="1" id="KW-1133">Transmembrane helix</keyword>
<feature type="transmembrane region" description="Helical" evidence="1">
    <location>
        <begin position="103"/>
        <end position="122"/>
    </location>
</feature>